<gene>
    <name evidence="7" type="ORF">BV98_001612</name>
</gene>
<dbReference type="PATRIC" id="fig|1219045.3.peg.1647"/>
<dbReference type="STRING" id="76947.GCA_002080435_01377"/>
<dbReference type="PANTHER" id="PTHR36985">
    <property type="entry name" value="TRANSLOCATION AND ASSEMBLY MODULE SUBUNIT TAMB"/>
    <property type="match status" value="1"/>
</dbReference>
<evidence type="ECO:0000256" key="4">
    <source>
        <dbReference type="ARBA" id="ARBA00023136"/>
    </source>
</evidence>
<reference evidence="7" key="1">
    <citation type="submission" date="2014-08" db="EMBL/GenBank/DDBJ databases">
        <title>Draft genome sequences of Sphingobium herbicidovorans.</title>
        <authorList>
            <person name="Gan H.M."/>
            <person name="Gan H.Y."/>
            <person name="Savka M.A."/>
        </authorList>
    </citation>
    <scope>NUCLEOTIDE SEQUENCE [LARGE SCALE GENOMIC DNA]</scope>
    <source>
        <strain evidence="7">NBRC 16415</strain>
    </source>
</reference>
<keyword evidence="8" id="KW-1185">Reference proteome</keyword>
<dbReference type="eggNOG" id="COG2911">
    <property type="taxonomic scope" value="Bacteria"/>
</dbReference>
<dbReference type="PANTHER" id="PTHR36985:SF1">
    <property type="entry name" value="TRANSLOCATION AND ASSEMBLY MODULE SUBUNIT TAMB"/>
    <property type="match status" value="1"/>
</dbReference>
<organism evidence="7 8">
    <name type="scientific">Sphingobium herbicidovorans (strain ATCC 700291 / DSM 11019 / CCUG 56400 / KCTC 2939 / LMG 18315 / NBRC 16415 / MH)</name>
    <name type="common">Sphingomonas herbicidovorans</name>
    <dbReference type="NCBI Taxonomy" id="1219045"/>
    <lineage>
        <taxon>Bacteria</taxon>
        <taxon>Pseudomonadati</taxon>
        <taxon>Pseudomonadota</taxon>
        <taxon>Alphaproteobacteria</taxon>
        <taxon>Sphingomonadales</taxon>
        <taxon>Sphingomonadaceae</taxon>
        <taxon>Sphingobium</taxon>
    </lineage>
</organism>
<comment type="subcellular location">
    <subcellularLocation>
        <location evidence="1">Membrane</location>
        <topology evidence="1">Single-pass membrane protein</topology>
    </subcellularLocation>
</comment>
<evidence type="ECO:0000256" key="2">
    <source>
        <dbReference type="ARBA" id="ARBA00022692"/>
    </source>
</evidence>
<evidence type="ECO:0000256" key="3">
    <source>
        <dbReference type="ARBA" id="ARBA00022989"/>
    </source>
</evidence>
<feature type="transmembrane region" description="Helical" evidence="5">
    <location>
        <begin position="27"/>
        <end position="49"/>
    </location>
</feature>
<dbReference type="EMBL" id="JFZA02000012">
    <property type="protein sequence ID" value="KFG90409.1"/>
    <property type="molecule type" value="Genomic_DNA"/>
</dbReference>
<feature type="domain" description="Translocation and assembly module TamB C-terminal" evidence="6">
    <location>
        <begin position="1055"/>
        <end position="1404"/>
    </location>
</feature>
<dbReference type="GO" id="GO:0005886">
    <property type="term" value="C:plasma membrane"/>
    <property type="evidence" value="ECO:0007669"/>
    <property type="project" value="InterPro"/>
</dbReference>
<evidence type="ECO:0000259" key="6">
    <source>
        <dbReference type="Pfam" id="PF04357"/>
    </source>
</evidence>
<keyword evidence="3 5" id="KW-1133">Transmembrane helix</keyword>
<sequence>MAEDTPPPSPTAEPIVTRQGRPLWQKILLGAAGLIVALAVLTAGLLLFLNTQPGKKFLIRQIAALKLESGMTIEVGRIEGSVYSDMVIHDLVLRDPKGPFAVSPRVHVIWSPFRYINNHISVRLLESPLVVLARSPQFNVTQSDPNAPILPDLDIDVDQLKIAKFVLARPVIGQKREIAINGVTHIADGRAQLSADAIVDSGDRLQASLDAVPAQNRLAMKGTLTAPKGGVIAKMGGLTEGMTATLDGRGTWQAWNGKIVATSPKGQLADIALAARDGNFTVKGPVRPGLVFDGAVDRLTAPALNIDIFAGLNERRVSLKGSLRSTALAATAQGLIDLGQSRFSGLKIDAALKTPGAIMEKVRGRDVRASVILDGPMATPFIDYDLSAALIAFDQTGIEGLKASGRAVIDADRIRIPVNATARRVTGLNAAAGGLLQNLRVKGDFAYSAGKLISDNLKIDSDRVDATAIVLADLDNAIYRGALKGRVNDYKIDGVGVVNLNTDVELVPGPKGGWGLSGKFGVRTARWDNASVRDFLGGNAIMSGRIGMTPEGKFTLAGLKGAAPNFRVLSGSGSYDTNGEIRFDAAATSRQYGPLALTVRGTMERPQAMLRAPSPNVGVQLSNVVAKLNGEAAGYRLEATGGSAYGPFFANVLIRTAKGPLTIDVTRARFAGVDMNGRLRQTAAGPFTGQLAMNGSGISGAARLSAVGKAQGVAINATASNARLPGEADVVIGRAIVTANMVLADQPRINADVQMANAAYGDYVVRKARGRIDYQGGRGRAQLVADGSSGVPFSIAVNAALRPNLYAVALEGKASNIPFRFAQPAIIRIEPQGYRLEPATLVLPQGKVDLAGRFGNQTALQARFKDLDLAIINVASPGLGISGKATGALDYAQNGNSFPTATTRVAISDFRRSSLTAVSDPVSMAVEGKLSSAGGDLRGVIRRGNRSLGRFIATLAPPGPGASWSQQLQSAPLGGGIRYAGPADVLFSFAGLADQQLSGPIAIAADFSGRLAAPRLNGIVRANALTYENETFGTRLTQMRLDGRFTNDRLEIRDFSGRAGDGTVQASGSVGLAAESGYPMNIAAKLDRARIARSEAITSVVSGTINVTNSAANGGLIKGDLWLPETRYRIAWQGGAEIRQLQGVRRKGEGTDLLDQRVASRQSAASPADWKLDIRVRADNEIYLTGMGLDSEWKTNMRITGTTQAPRVVGKIEVIRGRYSFSGHQFDLEQGVITFNGPMMNPVLAVRAETRINTVTAGIAVGGTAQRPDISFVSNPSLPQDEILARILFGDNVANLSATQAIQLAAALNGLRGGGGGLNPMGKLQNASGVDRIGIVSGDDATGRGTSLAVGQRISNNIYVEVITDPKGFTATQLEISLSRTLSLLSKTGTNAGSSANLRYSKDY</sequence>
<dbReference type="Proteomes" id="UP000024284">
    <property type="component" value="Unassembled WGS sequence"/>
</dbReference>
<keyword evidence="2 5" id="KW-0812">Transmembrane</keyword>
<dbReference type="Pfam" id="PF04357">
    <property type="entry name" value="TamB"/>
    <property type="match status" value="1"/>
</dbReference>
<name>A0A086PAJ1_SPHHM</name>
<proteinExistence type="predicted"/>
<dbReference type="InterPro" id="IPR007452">
    <property type="entry name" value="TamB_C"/>
</dbReference>
<protein>
    <recommendedName>
        <fullName evidence="6">Translocation and assembly module TamB C-terminal domain-containing protein</fullName>
    </recommendedName>
</protein>
<evidence type="ECO:0000313" key="7">
    <source>
        <dbReference type="EMBL" id="KFG90409.1"/>
    </source>
</evidence>
<keyword evidence="4 5" id="KW-0472">Membrane</keyword>
<dbReference type="GO" id="GO:0009306">
    <property type="term" value="P:protein secretion"/>
    <property type="evidence" value="ECO:0007669"/>
    <property type="project" value="InterPro"/>
</dbReference>
<accession>A0A086PAJ1</accession>
<dbReference type="GO" id="GO:0097347">
    <property type="term" value="C:TAM protein secretion complex"/>
    <property type="evidence" value="ECO:0007669"/>
    <property type="project" value="TreeGrafter"/>
</dbReference>
<dbReference type="OrthoDB" id="7784409at2"/>
<evidence type="ECO:0000256" key="1">
    <source>
        <dbReference type="ARBA" id="ARBA00004167"/>
    </source>
</evidence>
<evidence type="ECO:0000256" key="5">
    <source>
        <dbReference type="SAM" id="Phobius"/>
    </source>
</evidence>
<dbReference type="RefSeq" id="WP_037464504.1">
    <property type="nucleotide sequence ID" value="NZ_BCZD01000005.1"/>
</dbReference>
<evidence type="ECO:0000313" key="8">
    <source>
        <dbReference type="Proteomes" id="UP000024284"/>
    </source>
</evidence>
<comment type="caution">
    <text evidence="7">The sequence shown here is derived from an EMBL/GenBank/DDBJ whole genome shotgun (WGS) entry which is preliminary data.</text>
</comment>